<evidence type="ECO:0000256" key="2">
    <source>
        <dbReference type="SAM" id="SignalP"/>
    </source>
</evidence>
<organism evidence="4 5">
    <name type="scientific">Parasphingorhabdus litoris</name>
    <dbReference type="NCBI Taxonomy" id="394733"/>
    <lineage>
        <taxon>Bacteria</taxon>
        <taxon>Pseudomonadati</taxon>
        <taxon>Pseudomonadota</taxon>
        <taxon>Alphaproteobacteria</taxon>
        <taxon>Sphingomonadales</taxon>
        <taxon>Sphingomonadaceae</taxon>
        <taxon>Parasphingorhabdus</taxon>
    </lineage>
</organism>
<feature type="signal peptide" evidence="2">
    <location>
        <begin position="1"/>
        <end position="28"/>
    </location>
</feature>
<feature type="domain" description="DUF1996" evidence="3">
    <location>
        <begin position="86"/>
        <end position="333"/>
    </location>
</feature>
<feature type="region of interest" description="Disordered" evidence="1">
    <location>
        <begin position="356"/>
        <end position="405"/>
    </location>
</feature>
<keyword evidence="5" id="KW-1185">Reference proteome</keyword>
<dbReference type="Proteomes" id="UP001500713">
    <property type="component" value="Unassembled WGS sequence"/>
</dbReference>
<dbReference type="EMBL" id="BAAAEM010000003">
    <property type="protein sequence ID" value="GAA0482212.1"/>
    <property type="molecule type" value="Genomic_DNA"/>
</dbReference>
<dbReference type="PANTHER" id="PTHR43662">
    <property type="match status" value="1"/>
</dbReference>
<dbReference type="PANTHER" id="PTHR43662:SF3">
    <property type="entry name" value="DOMAIN PROTEIN, PUTATIVE (AFU_ORTHOLOGUE AFUA_6G11970)-RELATED"/>
    <property type="match status" value="1"/>
</dbReference>
<dbReference type="Pfam" id="PF09362">
    <property type="entry name" value="DUF1996"/>
    <property type="match status" value="1"/>
</dbReference>
<evidence type="ECO:0000313" key="4">
    <source>
        <dbReference type="EMBL" id="GAA0482212.1"/>
    </source>
</evidence>
<dbReference type="InterPro" id="IPR018535">
    <property type="entry name" value="DUF1996"/>
</dbReference>
<comment type="caution">
    <text evidence="4">The sequence shown here is derived from an EMBL/GenBank/DDBJ whole genome shotgun (WGS) entry which is preliminary data.</text>
</comment>
<proteinExistence type="predicted"/>
<sequence length="405" mass="44656">MNSKYSIMNLFRTVLAFGTLFSIGPALADTAPKAASVELPAIPSNFDTQVEYVPGWGSGKIPKSAAPDVVGAFRFLCSPGQLSYDDPIVYPGEPGKSHLHQFFGNTEADAHSTYESLRKTGDSTCNNRLNRSAYWMPAMMNGRGQVVKPRYVTIYYKRIPSSSPDCLTRGKKPENICISIPRGLRFIFGHDMLNESGEKTGKGYFNCDGPGAKSGTYPDIVTAAQYCPVGTKIGALISAPDCWDGRNLYSDDHRSHVAYRKYGRDGKARCPKTHPYRMPTFTLGAWYDVDETLDRSGVWDPENPSWHLSSDYMPGMKPAKPGSTFHTDWFGAWDDEALALWVANCIDKLLNCSGGELGDGRQMKPRNGYNNQGQKRIFDPPPDPGLHHHGHETKVSDVQATGGKI</sequence>
<gene>
    <name evidence="4" type="ORF">GCM10009096_25680</name>
</gene>
<evidence type="ECO:0000313" key="5">
    <source>
        <dbReference type="Proteomes" id="UP001500713"/>
    </source>
</evidence>
<protein>
    <submittedName>
        <fullName evidence="4">DUF1996 domain-containing protein</fullName>
    </submittedName>
</protein>
<feature type="chain" id="PRO_5045588593" evidence="2">
    <location>
        <begin position="29"/>
        <end position="405"/>
    </location>
</feature>
<accession>A0ABP3KLC3</accession>
<evidence type="ECO:0000259" key="3">
    <source>
        <dbReference type="Pfam" id="PF09362"/>
    </source>
</evidence>
<keyword evidence="2" id="KW-0732">Signal</keyword>
<evidence type="ECO:0000256" key="1">
    <source>
        <dbReference type="SAM" id="MobiDB-lite"/>
    </source>
</evidence>
<name>A0ABP3KLC3_9SPHN</name>
<reference evidence="5" key="1">
    <citation type="journal article" date="2019" name="Int. J. Syst. Evol. Microbiol.">
        <title>The Global Catalogue of Microorganisms (GCM) 10K type strain sequencing project: providing services to taxonomists for standard genome sequencing and annotation.</title>
        <authorList>
            <consortium name="The Broad Institute Genomics Platform"/>
            <consortium name="The Broad Institute Genome Sequencing Center for Infectious Disease"/>
            <person name="Wu L."/>
            <person name="Ma J."/>
        </authorList>
    </citation>
    <scope>NUCLEOTIDE SEQUENCE [LARGE SCALE GENOMIC DNA]</scope>
    <source>
        <strain evidence="5">JCM 14162</strain>
    </source>
</reference>